<dbReference type="OrthoDB" id="3262926at2759"/>
<evidence type="ECO:0008006" key="3">
    <source>
        <dbReference type="Google" id="ProtNLM"/>
    </source>
</evidence>
<dbReference type="AlphaFoldDB" id="A0A232LS41"/>
<protein>
    <recommendedName>
        <fullName evidence="3">Gamma-glutamylcyclotransferase AIG2-like domain-containing protein</fullName>
    </recommendedName>
</protein>
<keyword evidence="2" id="KW-1185">Reference proteome</keyword>
<comment type="caution">
    <text evidence="1">The sequence shown here is derived from an EMBL/GenBank/DDBJ whole genome shotgun (WGS) entry which is preliminary data.</text>
</comment>
<sequence>MPLGRPVYYFFYGMLTAAANLKRIDLQPAGGAQTSEGSINRLCARKCEEEVRKLAYYETNAYRVAYCWVFFTDDEEPSKAAGKTFKYAGDAKSPARTTIRSQTLDFADRWETGVMQWSNHS</sequence>
<evidence type="ECO:0000313" key="2">
    <source>
        <dbReference type="Proteomes" id="UP000243515"/>
    </source>
</evidence>
<gene>
    <name evidence="1" type="ORF">Egran_05329</name>
</gene>
<reference evidence="1 2" key="1">
    <citation type="journal article" date="2015" name="Environ. Microbiol.">
        <title>Metagenome sequence of Elaphomyces granulatus from sporocarp tissue reveals Ascomycota ectomycorrhizal fingerprints of genome expansion and a Proteobacteria-rich microbiome.</title>
        <authorList>
            <person name="Quandt C.A."/>
            <person name="Kohler A."/>
            <person name="Hesse C.N."/>
            <person name="Sharpton T.J."/>
            <person name="Martin F."/>
            <person name="Spatafora J.W."/>
        </authorList>
    </citation>
    <scope>NUCLEOTIDE SEQUENCE [LARGE SCALE GENOMIC DNA]</scope>
    <source>
        <strain evidence="1 2">OSC145934</strain>
    </source>
</reference>
<evidence type="ECO:0000313" key="1">
    <source>
        <dbReference type="EMBL" id="OXV06904.1"/>
    </source>
</evidence>
<dbReference type="Proteomes" id="UP000243515">
    <property type="component" value="Unassembled WGS sequence"/>
</dbReference>
<accession>A0A232LS41</accession>
<organism evidence="1 2">
    <name type="scientific">Elaphomyces granulatus</name>
    <dbReference type="NCBI Taxonomy" id="519963"/>
    <lineage>
        <taxon>Eukaryota</taxon>
        <taxon>Fungi</taxon>
        <taxon>Dikarya</taxon>
        <taxon>Ascomycota</taxon>
        <taxon>Pezizomycotina</taxon>
        <taxon>Eurotiomycetes</taxon>
        <taxon>Eurotiomycetidae</taxon>
        <taxon>Eurotiales</taxon>
        <taxon>Elaphomycetaceae</taxon>
        <taxon>Elaphomyces</taxon>
    </lineage>
</organism>
<name>A0A232LS41_9EURO</name>
<proteinExistence type="predicted"/>
<dbReference type="EMBL" id="NPHW01005302">
    <property type="protein sequence ID" value="OXV06904.1"/>
    <property type="molecule type" value="Genomic_DNA"/>
</dbReference>